<organism evidence="7 8">
    <name type="scientific">Thermosipho ferrireducens</name>
    <dbReference type="NCBI Taxonomy" id="2571116"/>
    <lineage>
        <taxon>Bacteria</taxon>
        <taxon>Thermotogati</taxon>
        <taxon>Thermotogota</taxon>
        <taxon>Thermotogae</taxon>
        <taxon>Thermotogales</taxon>
        <taxon>Fervidobacteriaceae</taxon>
        <taxon>Thermosipho</taxon>
    </lineage>
</organism>
<name>A0ABX7S6W7_9BACT</name>
<feature type="domain" description="ABC-2 type transporter transmembrane" evidence="6">
    <location>
        <begin position="15"/>
        <end position="354"/>
    </location>
</feature>
<feature type="transmembrane region" description="Helical" evidence="5">
    <location>
        <begin position="16"/>
        <end position="35"/>
    </location>
</feature>
<feature type="transmembrane region" description="Helical" evidence="5">
    <location>
        <begin position="309"/>
        <end position="326"/>
    </location>
</feature>
<evidence type="ECO:0000256" key="5">
    <source>
        <dbReference type="SAM" id="Phobius"/>
    </source>
</evidence>
<sequence>MIGALIKEELTRSKEALFWFVLFPTLLTVILSSIFGNIEKNLNFNVGIFGNSKIIDKITENLSDSNQFNFIQLNENFEEALLSGKVDVVIKIPDNFDSQFQRSLILSKTNLFKPIRVELVYIPEKDESKITKDVISQILTTMDIEYFKVSSSWKEAKVRYVEKTSTFNYYEYLFPAVIVMSIMSVVFFGYTPGISFLKKRGVLKRFAVTPYSLNKFYLSYTIIAVIQVFSGLILLYIVEASVYKVNVFNHFQNTIFYSLFGIIVFLALGYMMAVLFKNPESTVVLGNILFQVFMFMGGFYFNVKNSSPIISFISSVIPSTYIVDALRIPYGYSVYKNHILVPSLWLLFSILIIFLKRNKINDL</sequence>
<protein>
    <submittedName>
        <fullName evidence="7">ABC transporter permease</fullName>
    </submittedName>
</protein>
<keyword evidence="2 5" id="KW-0812">Transmembrane</keyword>
<evidence type="ECO:0000256" key="1">
    <source>
        <dbReference type="ARBA" id="ARBA00004141"/>
    </source>
</evidence>
<feature type="transmembrane region" description="Helical" evidence="5">
    <location>
        <begin position="283"/>
        <end position="303"/>
    </location>
</feature>
<evidence type="ECO:0000259" key="6">
    <source>
        <dbReference type="Pfam" id="PF12698"/>
    </source>
</evidence>
<evidence type="ECO:0000313" key="7">
    <source>
        <dbReference type="EMBL" id="QTA37352.1"/>
    </source>
</evidence>
<evidence type="ECO:0000313" key="8">
    <source>
        <dbReference type="Proteomes" id="UP000671862"/>
    </source>
</evidence>
<dbReference type="InterPro" id="IPR013525">
    <property type="entry name" value="ABC2_TM"/>
</dbReference>
<gene>
    <name evidence="7" type="ORF">JYK00_06315</name>
</gene>
<reference evidence="7 8" key="1">
    <citation type="submission" date="2021-03" db="EMBL/GenBank/DDBJ databases">
        <title>Thermosipho ferrireducens sp.nov., an anaerobic thermophilic iron-reducing bacterium isolated from a deep-sea hydrothermal sulfide deposits.</title>
        <authorList>
            <person name="Zeng X."/>
            <person name="Chen Y."/>
            <person name="Shao Z."/>
        </authorList>
    </citation>
    <scope>NUCLEOTIDE SEQUENCE [LARGE SCALE GENOMIC DNA]</scope>
    <source>
        <strain evidence="7 8">JL129W03</strain>
    </source>
</reference>
<feature type="transmembrane region" description="Helical" evidence="5">
    <location>
        <begin position="338"/>
        <end position="355"/>
    </location>
</feature>
<keyword evidence="3 5" id="KW-1133">Transmembrane helix</keyword>
<evidence type="ECO:0000256" key="3">
    <source>
        <dbReference type="ARBA" id="ARBA00022989"/>
    </source>
</evidence>
<evidence type="ECO:0000256" key="4">
    <source>
        <dbReference type="ARBA" id="ARBA00023136"/>
    </source>
</evidence>
<feature type="transmembrane region" description="Helical" evidence="5">
    <location>
        <begin position="255"/>
        <end position="276"/>
    </location>
</feature>
<proteinExistence type="predicted"/>
<keyword evidence="8" id="KW-1185">Reference proteome</keyword>
<feature type="transmembrane region" description="Helical" evidence="5">
    <location>
        <begin position="217"/>
        <end position="243"/>
    </location>
</feature>
<dbReference type="RefSeq" id="WP_207566077.1">
    <property type="nucleotide sequence ID" value="NZ_CP071446.1"/>
</dbReference>
<accession>A0ABX7S6W7</accession>
<dbReference type="Proteomes" id="UP000671862">
    <property type="component" value="Chromosome"/>
</dbReference>
<dbReference type="Pfam" id="PF12698">
    <property type="entry name" value="ABC2_membrane_3"/>
    <property type="match status" value="1"/>
</dbReference>
<dbReference type="InterPro" id="IPR052902">
    <property type="entry name" value="ABC-2_transporter"/>
</dbReference>
<dbReference type="PANTHER" id="PTHR43027:SF2">
    <property type="entry name" value="TRANSPORT PERMEASE PROTEIN"/>
    <property type="match status" value="1"/>
</dbReference>
<dbReference type="EMBL" id="CP071446">
    <property type="protein sequence ID" value="QTA37352.1"/>
    <property type="molecule type" value="Genomic_DNA"/>
</dbReference>
<dbReference type="PANTHER" id="PTHR43027">
    <property type="entry name" value="DOXORUBICIN RESISTANCE ABC TRANSPORTER PERMEASE PROTEIN DRRC-RELATED"/>
    <property type="match status" value="1"/>
</dbReference>
<comment type="subcellular location">
    <subcellularLocation>
        <location evidence="1">Membrane</location>
        <topology evidence="1">Multi-pass membrane protein</topology>
    </subcellularLocation>
</comment>
<evidence type="ECO:0000256" key="2">
    <source>
        <dbReference type="ARBA" id="ARBA00022692"/>
    </source>
</evidence>
<keyword evidence="4 5" id="KW-0472">Membrane</keyword>
<feature type="transmembrane region" description="Helical" evidence="5">
    <location>
        <begin position="172"/>
        <end position="197"/>
    </location>
</feature>